<evidence type="ECO:0000313" key="2">
    <source>
        <dbReference type="EMBL" id="KQL18227.1"/>
    </source>
</evidence>
<name>A0A0Q3VFW8_9BACI</name>
<sequence>MNKPYNIILILMLIMNVVIGGALFHQTSLLTEYKSKINNLELKVEDLDGVIKERIVPGLREVSNKDDWITRNTYTKNGKVILEVMEDPSLRAGKSFGYIFSFSEPFETFNRKELAIYAYHKETGDKITVVPPKIITNPSSGYPSLERFIAFFKIPISGLWRFEAEIDGEFYADVILLVKE</sequence>
<reference evidence="2 3" key="1">
    <citation type="submission" date="2015-09" db="EMBL/GenBank/DDBJ databases">
        <title>Genome sequencing project for genomic taxonomy and phylogenomics of Bacillus-like bacteria.</title>
        <authorList>
            <person name="Liu B."/>
            <person name="Wang J."/>
            <person name="Zhu Y."/>
            <person name="Liu G."/>
            <person name="Chen Q."/>
            <person name="Chen Z."/>
            <person name="Lan J."/>
            <person name="Che J."/>
            <person name="Ge C."/>
            <person name="Shi H."/>
            <person name="Pan Z."/>
            <person name="Liu X."/>
        </authorList>
    </citation>
    <scope>NUCLEOTIDE SEQUENCE [LARGE SCALE GENOMIC DNA]</scope>
    <source>
        <strain evidence="2 3">FJAT-18043</strain>
    </source>
</reference>
<keyword evidence="1" id="KW-0812">Transmembrane</keyword>
<dbReference type="Proteomes" id="UP000050996">
    <property type="component" value="Unassembled WGS sequence"/>
</dbReference>
<keyword evidence="3" id="KW-1185">Reference proteome</keyword>
<accession>A0A0Q3VFW8</accession>
<dbReference type="Gene3D" id="2.60.40.3830">
    <property type="match status" value="1"/>
</dbReference>
<evidence type="ECO:0000313" key="3">
    <source>
        <dbReference type="Proteomes" id="UP000050996"/>
    </source>
</evidence>
<comment type="caution">
    <text evidence="2">The sequence shown here is derived from an EMBL/GenBank/DDBJ whole genome shotgun (WGS) entry which is preliminary data.</text>
</comment>
<organism evidence="2 3">
    <name type="scientific">Cytobacillus solani</name>
    <dbReference type="NCBI Taxonomy" id="1637975"/>
    <lineage>
        <taxon>Bacteria</taxon>
        <taxon>Bacillati</taxon>
        <taxon>Bacillota</taxon>
        <taxon>Bacilli</taxon>
        <taxon>Bacillales</taxon>
        <taxon>Bacillaceae</taxon>
        <taxon>Cytobacillus</taxon>
    </lineage>
</organism>
<gene>
    <name evidence="2" type="ORF">AN957_06255</name>
</gene>
<protein>
    <recommendedName>
        <fullName evidence="4">DUF4871 domain-containing protein</fullName>
    </recommendedName>
</protein>
<keyword evidence="1" id="KW-1133">Transmembrane helix</keyword>
<dbReference type="EMBL" id="LJIX01000006">
    <property type="protein sequence ID" value="KQL18227.1"/>
    <property type="molecule type" value="Genomic_DNA"/>
</dbReference>
<dbReference type="AlphaFoldDB" id="A0A0Q3VFW8"/>
<dbReference type="PATRIC" id="fig|1637975.4.peg.942"/>
<evidence type="ECO:0000256" key="1">
    <source>
        <dbReference type="SAM" id="Phobius"/>
    </source>
</evidence>
<dbReference type="RefSeq" id="WP_053474695.1">
    <property type="nucleotide sequence ID" value="NZ_CP041305.1"/>
</dbReference>
<proteinExistence type="predicted"/>
<evidence type="ECO:0008006" key="4">
    <source>
        <dbReference type="Google" id="ProtNLM"/>
    </source>
</evidence>
<keyword evidence="1" id="KW-0472">Membrane</keyword>
<feature type="transmembrane region" description="Helical" evidence="1">
    <location>
        <begin position="6"/>
        <end position="24"/>
    </location>
</feature>